<dbReference type="AlphaFoldDB" id="A0AA39XRK6"/>
<feature type="domain" description="Heterokaryon incompatibility" evidence="1">
    <location>
        <begin position="86"/>
        <end position="212"/>
    </location>
</feature>
<dbReference type="InterPro" id="IPR052895">
    <property type="entry name" value="HetReg/Transcr_Mod"/>
</dbReference>
<dbReference type="Proteomes" id="UP001174936">
    <property type="component" value="Unassembled WGS sequence"/>
</dbReference>
<dbReference type="Pfam" id="PF06985">
    <property type="entry name" value="HET"/>
    <property type="match status" value="1"/>
</dbReference>
<keyword evidence="3" id="KW-1185">Reference proteome</keyword>
<proteinExistence type="predicted"/>
<name>A0AA39XRK6_9PEZI</name>
<dbReference type="PANTHER" id="PTHR24148">
    <property type="entry name" value="ANKYRIN REPEAT DOMAIN-CONTAINING PROTEIN 39 HOMOLOG-RELATED"/>
    <property type="match status" value="1"/>
</dbReference>
<reference evidence="2" key="1">
    <citation type="submission" date="2023-06" db="EMBL/GenBank/DDBJ databases">
        <title>Genome-scale phylogeny and comparative genomics of the fungal order Sordariales.</title>
        <authorList>
            <consortium name="Lawrence Berkeley National Laboratory"/>
            <person name="Hensen N."/>
            <person name="Bonometti L."/>
            <person name="Westerberg I."/>
            <person name="Brannstrom I.O."/>
            <person name="Guillou S."/>
            <person name="Cros-Aarteil S."/>
            <person name="Calhoun S."/>
            <person name="Haridas S."/>
            <person name="Kuo A."/>
            <person name="Mondo S."/>
            <person name="Pangilinan J."/>
            <person name="Riley R."/>
            <person name="Labutti K."/>
            <person name="Andreopoulos B."/>
            <person name="Lipzen A."/>
            <person name="Chen C."/>
            <person name="Yanf M."/>
            <person name="Daum C."/>
            <person name="Ng V."/>
            <person name="Clum A."/>
            <person name="Steindorff A."/>
            <person name="Ohm R."/>
            <person name="Martin F."/>
            <person name="Silar P."/>
            <person name="Natvig D."/>
            <person name="Lalanne C."/>
            <person name="Gautier V."/>
            <person name="Ament-Velasquez S.L."/>
            <person name="Kruys A."/>
            <person name="Hutchinson M.I."/>
            <person name="Powell A.J."/>
            <person name="Barry K."/>
            <person name="Miller A.N."/>
            <person name="Grigoriev I.V."/>
            <person name="Debuchy R."/>
            <person name="Gladieux P."/>
            <person name="Thoren M.H."/>
            <person name="Johannesson H."/>
        </authorList>
    </citation>
    <scope>NUCLEOTIDE SEQUENCE</scope>
    <source>
        <strain evidence="2">SMH2532-1</strain>
    </source>
</reference>
<sequence>MSDSSNSSRYQYEHQPLGPGQFRLFELAASQRPGDPLAGRVLVVDVERHPSFKILSFALEPRDDDDGYERILVSTMPFKYITVRGSLSSVRAVRHRSASQLLWIHNICINQENPTERSKQLEVYSQIISLAKGIVLYIGPESKSTRAALELVSRLTAARKVFPGDDPQNSSAEVTKSAIETYRRVLPPSASTGWKAINELLHGRPFGRVWTIRDIIHARHLTFLWGSSCEVDAQDFISALDTYELHGYPNLIKNPRAHTLIKAWHLRQAYRADRSHDNDGLLLAAVKLAFPLQAVDPRDRIHAALLHERGPSGIPWVVFGLPDYASSKDLPYIKMAQALNLIDPITPFVSMSLAGNTARPGVQRGDFEGLPSWVPDWSDAQEVDVQQLNEPGSCFDAWGGQLTDPGWDFNPPMDFLAFKAAIVDTLDQMSSYQPPRRPADRLNVSAMNSIFFSEWWSWIREKKPDRYKGDGESLLKDWVETIQARAPATLQTLPDTQAERRTLNVARSWLNFLEDETEEETEEIRQFHAVCLPSCGRRFGLTKRGRFCLVPRNSRPGDTICVPWGSKVPFVLREVDLANNIYENVGESYVHGAMAGETVSWEGVHVLKIIVR</sequence>
<evidence type="ECO:0000313" key="3">
    <source>
        <dbReference type="Proteomes" id="UP001174936"/>
    </source>
</evidence>
<comment type="caution">
    <text evidence="2">The sequence shown here is derived from an EMBL/GenBank/DDBJ whole genome shotgun (WGS) entry which is preliminary data.</text>
</comment>
<gene>
    <name evidence="2" type="ORF">B0T16DRAFT_422128</name>
</gene>
<dbReference type="EMBL" id="JAULSV010000007">
    <property type="protein sequence ID" value="KAK0638927.1"/>
    <property type="molecule type" value="Genomic_DNA"/>
</dbReference>
<evidence type="ECO:0000313" key="2">
    <source>
        <dbReference type="EMBL" id="KAK0638927.1"/>
    </source>
</evidence>
<protein>
    <recommendedName>
        <fullName evidence="1">Heterokaryon incompatibility domain-containing protein</fullName>
    </recommendedName>
</protein>
<accession>A0AA39XRK6</accession>
<dbReference type="Pfam" id="PF26639">
    <property type="entry name" value="Het-6_barrel"/>
    <property type="match status" value="1"/>
</dbReference>
<dbReference type="PANTHER" id="PTHR24148:SF73">
    <property type="entry name" value="HET DOMAIN PROTEIN (AFU_ORTHOLOGUE AFUA_8G01020)"/>
    <property type="match status" value="1"/>
</dbReference>
<evidence type="ECO:0000259" key="1">
    <source>
        <dbReference type="Pfam" id="PF06985"/>
    </source>
</evidence>
<organism evidence="2 3">
    <name type="scientific">Cercophora newfieldiana</name>
    <dbReference type="NCBI Taxonomy" id="92897"/>
    <lineage>
        <taxon>Eukaryota</taxon>
        <taxon>Fungi</taxon>
        <taxon>Dikarya</taxon>
        <taxon>Ascomycota</taxon>
        <taxon>Pezizomycotina</taxon>
        <taxon>Sordariomycetes</taxon>
        <taxon>Sordariomycetidae</taxon>
        <taxon>Sordariales</taxon>
        <taxon>Lasiosphaeriaceae</taxon>
        <taxon>Cercophora</taxon>
    </lineage>
</organism>
<dbReference type="InterPro" id="IPR010730">
    <property type="entry name" value="HET"/>
</dbReference>